<organism evidence="1 2">
    <name type="scientific">Aphis glycines</name>
    <name type="common">Soybean aphid</name>
    <dbReference type="NCBI Taxonomy" id="307491"/>
    <lineage>
        <taxon>Eukaryota</taxon>
        <taxon>Metazoa</taxon>
        <taxon>Ecdysozoa</taxon>
        <taxon>Arthropoda</taxon>
        <taxon>Hexapoda</taxon>
        <taxon>Insecta</taxon>
        <taxon>Pterygota</taxon>
        <taxon>Neoptera</taxon>
        <taxon>Paraneoptera</taxon>
        <taxon>Hemiptera</taxon>
        <taxon>Sternorrhyncha</taxon>
        <taxon>Aphidomorpha</taxon>
        <taxon>Aphidoidea</taxon>
        <taxon>Aphididae</taxon>
        <taxon>Aphidini</taxon>
        <taxon>Aphis</taxon>
        <taxon>Aphis</taxon>
    </lineage>
</organism>
<dbReference type="OrthoDB" id="7413698at2759"/>
<sequence length="174" mass="20394">MKPLWNFFTLYEKERLKWSPKDPLHKNRNAVNDELLARKLRSFDEFTREILMHDINDLIYRAKREIRNCSAQSHLPLLQHGDQYPSFYKNYVIPPYNHIISLSSSNSTMIHSINMCPVFSPTFSSYSSQNSCISQPSPNLNPYNSCQSIDTDTTNINQNESMEDNYNMFIVCIK</sequence>
<name>A0A6G0SX33_APHGL</name>
<keyword evidence="2" id="KW-1185">Reference proteome</keyword>
<evidence type="ECO:0008006" key="3">
    <source>
        <dbReference type="Google" id="ProtNLM"/>
    </source>
</evidence>
<proteinExistence type="predicted"/>
<evidence type="ECO:0000313" key="1">
    <source>
        <dbReference type="EMBL" id="KAE9522655.1"/>
    </source>
</evidence>
<dbReference type="AlphaFoldDB" id="A0A6G0SX33"/>
<accession>A0A6G0SX33</accession>
<protein>
    <recommendedName>
        <fullName evidence="3">MADF domain-containing protein</fullName>
    </recommendedName>
</protein>
<evidence type="ECO:0000313" key="2">
    <source>
        <dbReference type="Proteomes" id="UP000475862"/>
    </source>
</evidence>
<dbReference type="Proteomes" id="UP000475862">
    <property type="component" value="Unassembled WGS sequence"/>
</dbReference>
<comment type="caution">
    <text evidence="1">The sequence shown here is derived from an EMBL/GenBank/DDBJ whole genome shotgun (WGS) entry which is preliminary data.</text>
</comment>
<gene>
    <name evidence="1" type="ORF">AGLY_016928</name>
</gene>
<reference evidence="1 2" key="1">
    <citation type="submission" date="2019-08" db="EMBL/GenBank/DDBJ databases">
        <title>The genome of the soybean aphid Biotype 1, its phylome, world population structure and adaptation to the North American continent.</title>
        <authorList>
            <person name="Giordano R."/>
            <person name="Donthu R.K."/>
            <person name="Hernandez A.G."/>
            <person name="Wright C.L."/>
            <person name="Zimin A.V."/>
        </authorList>
    </citation>
    <scope>NUCLEOTIDE SEQUENCE [LARGE SCALE GENOMIC DNA]</scope>
    <source>
        <tissue evidence="1">Whole aphids</tissue>
    </source>
</reference>
<dbReference type="EMBL" id="VYZN01000824">
    <property type="protein sequence ID" value="KAE9522655.1"/>
    <property type="molecule type" value="Genomic_DNA"/>
</dbReference>